<sequence length="40" mass="4517">MGTIICQTCNSTIDHFENEKVSTLYGKCTCCDEKQQKTSK</sequence>
<accession>A0A5J5HPT1</accession>
<proteinExistence type="predicted"/>
<dbReference type="Pfam" id="PF13790">
    <property type="entry name" value="SR1P"/>
    <property type="match status" value="1"/>
</dbReference>
<dbReference type="EMBL" id="VYKL01000023">
    <property type="protein sequence ID" value="KAA9022284.1"/>
    <property type="molecule type" value="Genomic_DNA"/>
</dbReference>
<gene>
    <name evidence="1" type="ORF">F4V44_15550</name>
</gene>
<keyword evidence="2" id="KW-1185">Reference proteome</keyword>
<dbReference type="Proteomes" id="UP000326671">
    <property type="component" value="Unassembled WGS sequence"/>
</dbReference>
<organism evidence="1 2">
    <name type="scientific">Niallia endozanthoxylica</name>
    <dbReference type="NCBI Taxonomy" id="2036016"/>
    <lineage>
        <taxon>Bacteria</taxon>
        <taxon>Bacillati</taxon>
        <taxon>Bacillota</taxon>
        <taxon>Bacilli</taxon>
        <taxon>Bacillales</taxon>
        <taxon>Bacillaceae</taxon>
        <taxon>Niallia</taxon>
    </lineage>
</organism>
<protein>
    <submittedName>
        <fullName evidence="1">GapA-binding peptide SR1P</fullName>
    </submittedName>
</protein>
<evidence type="ECO:0000313" key="1">
    <source>
        <dbReference type="EMBL" id="KAA9022284.1"/>
    </source>
</evidence>
<dbReference type="AlphaFoldDB" id="A0A5J5HPT1"/>
<comment type="caution">
    <text evidence="1">The sequence shown here is derived from an EMBL/GenBank/DDBJ whole genome shotgun (WGS) entry which is preliminary data.</text>
</comment>
<dbReference type="OrthoDB" id="2971595at2"/>
<dbReference type="InterPro" id="IPR025236">
    <property type="entry name" value="SR1P"/>
</dbReference>
<evidence type="ECO:0000313" key="2">
    <source>
        <dbReference type="Proteomes" id="UP000326671"/>
    </source>
</evidence>
<name>A0A5J5HPT1_9BACI</name>
<reference evidence="1 2" key="1">
    <citation type="submission" date="2019-09" db="EMBL/GenBank/DDBJ databases">
        <title>Whole genome sequences of isolates from the Mars Exploration Rovers.</title>
        <authorList>
            <person name="Seuylemezian A."/>
            <person name="Vaishampayan P."/>
        </authorList>
    </citation>
    <scope>NUCLEOTIDE SEQUENCE [LARGE SCALE GENOMIC DNA]</scope>
    <source>
        <strain evidence="1 2">MER_TA_151</strain>
    </source>
</reference>
<dbReference type="RefSeq" id="WP_150440941.1">
    <property type="nucleotide sequence ID" value="NZ_VYKL01000023.1"/>
</dbReference>